<dbReference type="GO" id="GO:0005975">
    <property type="term" value="P:carbohydrate metabolic process"/>
    <property type="evidence" value="ECO:0007669"/>
    <property type="project" value="InterPro"/>
</dbReference>
<dbReference type="InterPro" id="IPR006001">
    <property type="entry name" value="Therm_gnt_kin"/>
</dbReference>
<dbReference type="InterPro" id="IPR027417">
    <property type="entry name" value="P-loop_NTPase"/>
</dbReference>
<comment type="catalytic activity">
    <reaction evidence="9">
        <text>D-gluconate + ATP = 6-phospho-D-gluconate + ADP + H(+)</text>
        <dbReference type="Rhea" id="RHEA:19433"/>
        <dbReference type="ChEBI" id="CHEBI:15378"/>
        <dbReference type="ChEBI" id="CHEBI:18391"/>
        <dbReference type="ChEBI" id="CHEBI:30616"/>
        <dbReference type="ChEBI" id="CHEBI:58759"/>
        <dbReference type="ChEBI" id="CHEBI:456216"/>
        <dbReference type="EC" id="2.7.1.12"/>
    </reaction>
</comment>
<dbReference type="CDD" id="cd02021">
    <property type="entry name" value="GntK"/>
    <property type="match status" value="1"/>
</dbReference>
<evidence type="ECO:0000256" key="4">
    <source>
        <dbReference type="ARBA" id="ARBA00022679"/>
    </source>
</evidence>
<dbReference type="UniPathway" id="UPA00792"/>
<evidence type="ECO:0000313" key="10">
    <source>
        <dbReference type="EMBL" id="SCV68658.1"/>
    </source>
</evidence>
<evidence type="ECO:0000313" key="11">
    <source>
        <dbReference type="Proteomes" id="UP000198372"/>
    </source>
</evidence>
<keyword evidence="5" id="KW-0547">Nucleotide-binding</keyword>
<evidence type="ECO:0000256" key="8">
    <source>
        <dbReference type="ARBA" id="ARBA00029835"/>
    </source>
</evidence>
<protein>
    <recommendedName>
        <fullName evidence="3">gluconokinase</fullName>
        <ecNumber evidence="3">2.7.1.12</ecNumber>
    </recommendedName>
    <alternativeName>
        <fullName evidence="8">Gluconate kinase</fullName>
    </alternativeName>
</protein>
<evidence type="ECO:0000256" key="9">
    <source>
        <dbReference type="ARBA" id="ARBA00048090"/>
    </source>
</evidence>
<keyword evidence="4" id="KW-0808">Transferase</keyword>
<evidence type="ECO:0000256" key="5">
    <source>
        <dbReference type="ARBA" id="ARBA00022741"/>
    </source>
</evidence>
<dbReference type="InterPro" id="IPR031322">
    <property type="entry name" value="Shikimate/glucono_kinase"/>
</dbReference>
<evidence type="ECO:0000256" key="1">
    <source>
        <dbReference type="ARBA" id="ARBA00004875"/>
    </source>
</evidence>
<evidence type="ECO:0000256" key="7">
    <source>
        <dbReference type="ARBA" id="ARBA00022840"/>
    </source>
</evidence>
<comment type="similarity">
    <text evidence="2">Belongs to the gluconokinase GntK/GntV family.</text>
</comment>
<dbReference type="PANTHER" id="PTHR43442">
    <property type="entry name" value="GLUCONOKINASE-RELATED"/>
    <property type="match status" value="1"/>
</dbReference>
<reference evidence="11" key="1">
    <citation type="submission" date="2016-09" db="EMBL/GenBank/DDBJ databases">
        <authorList>
            <person name="Jeantristanb JTB J.-T."/>
            <person name="Ricardo R."/>
        </authorList>
    </citation>
    <scope>NUCLEOTIDE SEQUENCE [LARGE SCALE GENOMIC DNA]</scope>
</reference>
<dbReference type="GO" id="GO:0005524">
    <property type="term" value="F:ATP binding"/>
    <property type="evidence" value="ECO:0007669"/>
    <property type="project" value="UniProtKB-KW"/>
</dbReference>
<dbReference type="AlphaFoldDB" id="A0A238FBY9"/>
<keyword evidence="6" id="KW-0418">Kinase</keyword>
<accession>A0A238FBY9</accession>
<evidence type="ECO:0000256" key="2">
    <source>
        <dbReference type="ARBA" id="ARBA00008420"/>
    </source>
</evidence>
<dbReference type="GO" id="GO:0046316">
    <property type="term" value="F:gluconokinase activity"/>
    <property type="evidence" value="ECO:0007669"/>
    <property type="project" value="UniProtKB-EC"/>
</dbReference>
<keyword evidence="11" id="KW-1185">Reference proteome</keyword>
<evidence type="ECO:0000256" key="6">
    <source>
        <dbReference type="ARBA" id="ARBA00022777"/>
    </source>
</evidence>
<dbReference type="Gene3D" id="3.40.50.300">
    <property type="entry name" value="P-loop containing nucleotide triphosphate hydrolases"/>
    <property type="match status" value="1"/>
</dbReference>
<dbReference type="OrthoDB" id="275177at2759"/>
<gene>
    <name evidence="10" type="ORF">BQ2448_779</name>
</gene>
<proteinExistence type="inferred from homology"/>
<dbReference type="GO" id="GO:0005737">
    <property type="term" value="C:cytoplasm"/>
    <property type="evidence" value="ECO:0007669"/>
    <property type="project" value="TreeGrafter"/>
</dbReference>
<dbReference type="STRING" id="269621.A0A238FBY9"/>
<organism evidence="10 11">
    <name type="scientific">Microbotryum intermedium</name>
    <dbReference type="NCBI Taxonomy" id="269621"/>
    <lineage>
        <taxon>Eukaryota</taxon>
        <taxon>Fungi</taxon>
        <taxon>Dikarya</taxon>
        <taxon>Basidiomycota</taxon>
        <taxon>Pucciniomycotina</taxon>
        <taxon>Microbotryomycetes</taxon>
        <taxon>Microbotryales</taxon>
        <taxon>Microbotryaceae</taxon>
        <taxon>Microbotryum</taxon>
    </lineage>
</organism>
<dbReference type="Pfam" id="PF01202">
    <property type="entry name" value="SKI"/>
    <property type="match status" value="1"/>
</dbReference>
<sequence>MAPAPALIICMGTSGCGKSSIGLAVAQALGLPFVDGDDLHPASNVVKMSQGHPLTDEDRIPWLLRIRVTASHLTSKQGVQALAHPGPAEADHINPSDELTSALSHVHPQTIHLGDEMIKRERKAVVVGCSALKRGYRELLSGSKVRLGENTIEPEIESDKLETYFIYREWLTTVCKLPNSDTLTMDQRSVHGTRPLLLHRMSSRPGHFFKAPMLDSQLATLEIPTEDETNVKRINLGQGPEQAEEVGMEGISRAAIEVATEWVGPKVQ</sequence>
<keyword evidence="7" id="KW-0067">ATP-binding</keyword>
<dbReference type="SUPFAM" id="SSF52540">
    <property type="entry name" value="P-loop containing nucleoside triphosphate hydrolases"/>
    <property type="match status" value="1"/>
</dbReference>
<evidence type="ECO:0000256" key="3">
    <source>
        <dbReference type="ARBA" id="ARBA00012054"/>
    </source>
</evidence>
<comment type="pathway">
    <text evidence="1">Carbohydrate acid metabolism; D-gluconate degradation.</text>
</comment>
<dbReference type="EC" id="2.7.1.12" evidence="3"/>
<dbReference type="Proteomes" id="UP000198372">
    <property type="component" value="Unassembled WGS sequence"/>
</dbReference>
<dbReference type="EMBL" id="FMSP01000003">
    <property type="protein sequence ID" value="SCV68658.1"/>
    <property type="molecule type" value="Genomic_DNA"/>
</dbReference>
<name>A0A238FBY9_9BASI</name>
<dbReference type="PANTHER" id="PTHR43442:SF3">
    <property type="entry name" value="GLUCONOKINASE-RELATED"/>
    <property type="match status" value="1"/>
</dbReference>